<evidence type="ECO:0000256" key="1">
    <source>
        <dbReference type="SAM" id="MobiDB-lite"/>
    </source>
</evidence>
<dbReference type="Gene3D" id="2.180.10.10">
    <property type="entry name" value="RHS repeat-associated core"/>
    <property type="match status" value="1"/>
</dbReference>
<accession>A0ABT4UPI6</accession>
<sequence>FWLDNILVEEVEDGGDGDGSLESNGYRYGFNGKENDNEISGEGNNLDFGARIYDSRLARWLSVDAKAGKYPSISAYAFCLNNPIVFIDPDGNDVILFDQKGNKVATITKAGTVIEKGMENSAILKSYVATKAYFKGTSAEADFTDFENASKILNIKETSKPEGAANFQNSGFKNVSGIDANGNKTLEVEEITNADYMSATEFGTIEWNPLTGGIDAEGNRHSPAMIFAHELKHAKHFKNNLVKFIKDLLTKKKGVDDVEEENAINETNTLSKEKANGDGGNGADKKRTTHGAKGLFKAKSTTSNQAAPAPVKKKR</sequence>
<dbReference type="InterPro" id="IPR018247">
    <property type="entry name" value="EF_Hand_1_Ca_BS"/>
</dbReference>
<dbReference type="InterPro" id="IPR022385">
    <property type="entry name" value="Rhs_assc_core"/>
</dbReference>
<evidence type="ECO:0000313" key="2">
    <source>
        <dbReference type="EMBL" id="MDA3616115.1"/>
    </source>
</evidence>
<reference evidence="2 3" key="1">
    <citation type="submission" date="2022-12" db="EMBL/GenBank/DDBJ databases">
        <title>Chitinophagaceae gen. sp. nov., a new member of the family Chitinophagaceae, isolated from soil in a chemical factory.</title>
        <authorList>
            <person name="Ke Z."/>
        </authorList>
    </citation>
    <scope>NUCLEOTIDE SEQUENCE [LARGE SCALE GENOMIC DNA]</scope>
    <source>
        <strain evidence="2 3">LY-5</strain>
    </source>
</reference>
<comment type="caution">
    <text evidence="2">The sequence shown here is derived from an EMBL/GenBank/DDBJ whole genome shotgun (WGS) entry which is preliminary data.</text>
</comment>
<dbReference type="PROSITE" id="PS00018">
    <property type="entry name" value="EF_HAND_1"/>
    <property type="match status" value="1"/>
</dbReference>
<evidence type="ECO:0000313" key="3">
    <source>
        <dbReference type="Proteomes" id="UP001210231"/>
    </source>
</evidence>
<keyword evidence="3" id="KW-1185">Reference proteome</keyword>
<dbReference type="Proteomes" id="UP001210231">
    <property type="component" value="Unassembled WGS sequence"/>
</dbReference>
<proteinExistence type="predicted"/>
<dbReference type="RefSeq" id="WP_407032445.1">
    <property type="nucleotide sequence ID" value="NZ_JAQGEF010000022.1"/>
</dbReference>
<dbReference type="NCBIfam" id="TIGR03696">
    <property type="entry name" value="Rhs_assc_core"/>
    <property type="match status" value="1"/>
</dbReference>
<dbReference type="EMBL" id="JAQGEF010000022">
    <property type="protein sequence ID" value="MDA3616115.1"/>
    <property type="molecule type" value="Genomic_DNA"/>
</dbReference>
<gene>
    <name evidence="2" type="ORF">O3P16_14965</name>
</gene>
<name>A0ABT4UPI6_9BACT</name>
<feature type="non-terminal residue" evidence="2">
    <location>
        <position position="1"/>
    </location>
</feature>
<organism evidence="2 3">
    <name type="scientific">Polluticaenibacter yanchengensis</name>
    <dbReference type="NCBI Taxonomy" id="3014562"/>
    <lineage>
        <taxon>Bacteria</taxon>
        <taxon>Pseudomonadati</taxon>
        <taxon>Bacteroidota</taxon>
        <taxon>Chitinophagia</taxon>
        <taxon>Chitinophagales</taxon>
        <taxon>Chitinophagaceae</taxon>
        <taxon>Polluticaenibacter</taxon>
    </lineage>
</organism>
<protein>
    <submittedName>
        <fullName evidence="2">RHS repeat-associated core domain-containing protein</fullName>
    </submittedName>
</protein>
<feature type="region of interest" description="Disordered" evidence="1">
    <location>
        <begin position="263"/>
        <end position="315"/>
    </location>
</feature>